<dbReference type="InterPro" id="IPR008258">
    <property type="entry name" value="Transglycosylase_SLT_dom_1"/>
</dbReference>
<dbReference type="PROSITE" id="PS00922">
    <property type="entry name" value="TRANSGLYCOSYLASE"/>
    <property type="match status" value="1"/>
</dbReference>
<keyword evidence="4" id="KW-1185">Reference proteome</keyword>
<dbReference type="Gene3D" id="1.10.530.10">
    <property type="match status" value="1"/>
</dbReference>
<evidence type="ECO:0000259" key="2">
    <source>
        <dbReference type="Pfam" id="PF01464"/>
    </source>
</evidence>
<dbReference type="OrthoDB" id="9815002at2"/>
<name>A0A1M6K2I3_9FIRM</name>
<dbReference type="STRING" id="1123349.SAMN02744037_00265"/>
<gene>
    <name evidence="3" type="ORF">SAMN02744037_00265</name>
</gene>
<dbReference type="CDD" id="cd00254">
    <property type="entry name" value="LT-like"/>
    <property type="match status" value="1"/>
</dbReference>
<proteinExistence type="inferred from homology"/>
<reference evidence="4" key="1">
    <citation type="submission" date="2016-11" db="EMBL/GenBank/DDBJ databases">
        <authorList>
            <person name="Varghese N."/>
            <person name="Submissions S."/>
        </authorList>
    </citation>
    <scope>NUCLEOTIDE SEQUENCE [LARGE SCALE GENOMIC DNA]</scope>
    <source>
        <strain evidence="4">DSM 15518</strain>
    </source>
</reference>
<accession>A0A1M6K2I3</accession>
<dbReference type="Proteomes" id="UP000242497">
    <property type="component" value="Unassembled WGS sequence"/>
</dbReference>
<dbReference type="Pfam" id="PF01464">
    <property type="entry name" value="SLT"/>
    <property type="match status" value="1"/>
</dbReference>
<dbReference type="GO" id="GO:0016020">
    <property type="term" value="C:membrane"/>
    <property type="evidence" value="ECO:0007669"/>
    <property type="project" value="InterPro"/>
</dbReference>
<dbReference type="AlphaFoldDB" id="A0A1M6K2I3"/>
<dbReference type="SUPFAM" id="SSF53955">
    <property type="entry name" value="Lysozyme-like"/>
    <property type="match status" value="1"/>
</dbReference>
<comment type="similarity">
    <text evidence="1">Belongs to the transglycosylase Slt family.</text>
</comment>
<dbReference type="PANTHER" id="PTHR37423:SF2">
    <property type="entry name" value="MEMBRANE-BOUND LYTIC MUREIN TRANSGLYCOSYLASE C"/>
    <property type="match status" value="1"/>
</dbReference>
<evidence type="ECO:0000256" key="1">
    <source>
        <dbReference type="ARBA" id="ARBA00007734"/>
    </source>
</evidence>
<evidence type="ECO:0000313" key="3">
    <source>
        <dbReference type="EMBL" id="SHJ53125.1"/>
    </source>
</evidence>
<organism evidence="3 4">
    <name type="scientific">Tepidibacter formicigenes DSM 15518</name>
    <dbReference type="NCBI Taxonomy" id="1123349"/>
    <lineage>
        <taxon>Bacteria</taxon>
        <taxon>Bacillati</taxon>
        <taxon>Bacillota</taxon>
        <taxon>Clostridia</taxon>
        <taxon>Peptostreptococcales</taxon>
        <taxon>Peptostreptococcaceae</taxon>
        <taxon>Tepidibacter</taxon>
    </lineage>
</organism>
<feature type="domain" description="Transglycosylase SLT" evidence="2">
    <location>
        <begin position="57"/>
        <end position="164"/>
    </location>
</feature>
<protein>
    <submittedName>
        <fullName evidence="3">Transglycosylase SLT domain-containing protein</fullName>
    </submittedName>
</protein>
<dbReference type="RefSeq" id="WP_072886607.1">
    <property type="nucleotide sequence ID" value="NZ_FRAE01000006.1"/>
</dbReference>
<dbReference type="PANTHER" id="PTHR37423">
    <property type="entry name" value="SOLUBLE LYTIC MUREIN TRANSGLYCOSYLASE-RELATED"/>
    <property type="match status" value="1"/>
</dbReference>
<dbReference type="EMBL" id="FRAE01000006">
    <property type="protein sequence ID" value="SHJ53125.1"/>
    <property type="molecule type" value="Genomic_DNA"/>
</dbReference>
<evidence type="ECO:0000313" key="4">
    <source>
        <dbReference type="Proteomes" id="UP000242497"/>
    </source>
</evidence>
<dbReference type="GO" id="GO:0000270">
    <property type="term" value="P:peptidoglycan metabolic process"/>
    <property type="evidence" value="ECO:0007669"/>
    <property type="project" value="InterPro"/>
</dbReference>
<dbReference type="GO" id="GO:0008933">
    <property type="term" value="F:peptidoglycan lytic transglycosylase activity"/>
    <property type="evidence" value="ECO:0007669"/>
    <property type="project" value="InterPro"/>
</dbReference>
<dbReference type="InterPro" id="IPR023346">
    <property type="entry name" value="Lysozyme-like_dom_sf"/>
</dbReference>
<sequence length="180" mass="20472">MNNLVKQIYLDKIREIENRIPIKIKKNNNKENTEFNNILEEKINKTETIKNEDIESIIEEASKKYRVDKDLIKSVINVESSFNPNAKSYKGAMGLMQLMPSTAKSLGVNNPYDIKENIMGGTKYLDDLLKKYKNINLALASYNAGPGNVDKYGGIPPFKETQNYVKKVISAYNNMKKSGK</sequence>
<dbReference type="InterPro" id="IPR000189">
    <property type="entry name" value="Transglyc_AS"/>
</dbReference>